<comment type="caution">
    <text evidence="3">The sequence shown here is derived from an EMBL/GenBank/DDBJ whole genome shotgun (WGS) entry which is preliminary data.</text>
</comment>
<name>A0A5J4R107_9ZZZZ</name>
<reference evidence="3" key="1">
    <citation type="submission" date="2019-03" db="EMBL/GenBank/DDBJ databases">
        <title>Single cell metagenomics reveals metabolic interactions within the superorganism composed of flagellate Streblomastix strix and complex community of Bacteroidetes bacteria on its surface.</title>
        <authorList>
            <person name="Treitli S.C."/>
            <person name="Kolisko M."/>
            <person name="Husnik F."/>
            <person name="Keeling P."/>
            <person name="Hampl V."/>
        </authorList>
    </citation>
    <scope>NUCLEOTIDE SEQUENCE</scope>
    <source>
        <strain evidence="3">STM</strain>
    </source>
</reference>
<keyword evidence="2" id="KW-0812">Transmembrane</keyword>
<organism evidence="3">
    <name type="scientific">termite gut metagenome</name>
    <dbReference type="NCBI Taxonomy" id="433724"/>
    <lineage>
        <taxon>unclassified sequences</taxon>
        <taxon>metagenomes</taxon>
        <taxon>organismal metagenomes</taxon>
    </lineage>
</organism>
<protein>
    <submittedName>
        <fullName evidence="3">Uncharacterized protein</fullName>
    </submittedName>
</protein>
<proteinExistence type="predicted"/>
<evidence type="ECO:0000256" key="2">
    <source>
        <dbReference type="SAM" id="Phobius"/>
    </source>
</evidence>
<dbReference type="EMBL" id="SNRY01002020">
    <property type="protein sequence ID" value="KAA6327275.1"/>
    <property type="molecule type" value="Genomic_DNA"/>
</dbReference>
<sequence>MNTDKMDISKVYTLFEEIKESLKQNKSNKPVESAQVDMTAVNDMAERFEKLIEEVKKPTKVEHRHVIDISSRKVFFSLIGMGIVILILLFAIYNQRHAISQYRDNDLKYRYIKMHGKVSEEDIYRLETKFEYADSVIVIRKQVEKYERLVKERAEKIERAKRNAEEAEQLQRKVESLKN</sequence>
<feature type="transmembrane region" description="Helical" evidence="2">
    <location>
        <begin position="74"/>
        <end position="93"/>
    </location>
</feature>
<dbReference type="AlphaFoldDB" id="A0A5J4R107"/>
<keyword evidence="2" id="KW-0472">Membrane</keyword>
<keyword evidence="2" id="KW-1133">Transmembrane helix</keyword>
<gene>
    <name evidence="3" type="ORF">EZS27_023726</name>
</gene>
<evidence type="ECO:0000256" key="1">
    <source>
        <dbReference type="SAM" id="MobiDB-lite"/>
    </source>
</evidence>
<evidence type="ECO:0000313" key="3">
    <source>
        <dbReference type="EMBL" id="KAA6327275.1"/>
    </source>
</evidence>
<feature type="region of interest" description="Disordered" evidence="1">
    <location>
        <begin position="160"/>
        <end position="179"/>
    </location>
</feature>
<accession>A0A5J4R107</accession>